<dbReference type="InterPro" id="IPR000683">
    <property type="entry name" value="Gfo/Idh/MocA-like_OxRdtase_N"/>
</dbReference>
<dbReference type="InterPro" id="IPR051450">
    <property type="entry name" value="Gfo/Idh/MocA_Oxidoreductases"/>
</dbReference>
<sequence>MAVKMKIGLIGYGYWGPNFARLINDSSQTELTYCADLMQISLDKVKQKYPKTIVTKDYHEIFNDPSVRAVLIVTPVKTHFKIAQEALQANKHVFIEKPITGTIAEADVLIKLAKKKKRTLMVGHTFLYNSAVRYIKNILAKERIGKIRHLHFQRRNLGPIRQDVNVLWDLAEHDISMLLYWVSSRPISVLAIGESYLQKNLFDVVSASIKFSDGILANIILSWLDPIKIREVTIVGSTKMIQFNDLDTSSPVKIYDKNANIIQKTQGVSFQKYKIALHEGKIFTPIIKNKEPLAEEYQHFVKCILKNIIPLTDGNNGRQVVSILTSLQQSLDNNSELIRL</sequence>
<dbReference type="InterPro" id="IPR055170">
    <property type="entry name" value="GFO_IDH_MocA-like_dom"/>
</dbReference>
<reference evidence="3 4" key="1">
    <citation type="journal article" date="2016" name="Nat. Commun.">
        <title>Thousands of microbial genomes shed light on interconnected biogeochemical processes in an aquifer system.</title>
        <authorList>
            <person name="Anantharaman K."/>
            <person name="Brown C.T."/>
            <person name="Hug L.A."/>
            <person name="Sharon I."/>
            <person name="Castelle C.J."/>
            <person name="Probst A.J."/>
            <person name="Thomas B.C."/>
            <person name="Singh A."/>
            <person name="Wilkins M.J."/>
            <person name="Karaoz U."/>
            <person name="Brodie E.L."/>
            <person name="Williams K.H."/>
            <person name="Hubbard S.S."/>
            <person name="Banfield J.F."/>
        </authorList>
    </citation>
    <scope>NUCLEOTIDE SEQUENCE [LARGE SCALE GENOMIC DNA]</scope>
</reference>
<dbReference type="PANTHER" id="PTHR43377:SF6">
    <property type="entry name" value="GFO_IDH_MOCA-LIKE OXIDOREDUCTASE N-TERMINAL DOMAIN-CONTAINING PROTEIN"/>
    <property type="match status" value="1"/>
</dbReference>
<dbReference type="Pfam" id="PF22725">
    <property type="entry name" value="GFO_IDH_MocA_C3"/>
    <property type="match status" value="1"/>
</dbReference>
<dbReference type="Gene3D" id="3.30.360.10">
    <property type="entry name" value="Dihydrodipicolinate Reductase, domain 2"/>
    <property type="match status" value="1"/>
</dbReference>
<evidence type="ECO:0000313" key="4">
    <source>
        <dbReference type="Proteomes" id="UP000178450"/>
    </source>
</evidence>
<dbReference type="InterPro" id="IPR036291">
    <property type="entry name" value="NAD(P)-bd_dom_sf"/>
</dbReference>
<dbReference type="PANTHER" id="PTHR43377">
    <property type="entry name" value="BILIVERDIN REDUCTASE A"/>
    <property type="match status" value="1"/>
</dbReference>
<organism evidence="3 4">
    <name type="scientific">Candidatus Roizmanbacteria bacterium RIFOXYA1_FULL_41_12</name>
    <dbReference type="NCBI Taxonomy" id="1802082"/>
    <lineage>
        <taxon>Bacteria</taxon>
        <taxon>Candidatus Roizmaniibacteriota</taxon>
    </lineage>
</organism>
<evidence type="ECO:0008006" key="5">
    <source>
        <dbReference type="Google" id="ProtNLM"/>
    </source>
</evidence>
<name>A0A1F7K2A6_9BACT</name>
<dbReference type="Proteomes" id="UP000178450">
    <property type="component" value="Unassembled WGS sequence"/>
</dbReference>
<comment type="caution">
    <text evidence="3">The sequence shown here is derived from an EMBL/GenBank/DDBJ whole genome shotgun (WGS) entry which is preliminary data.</text>
</comment>
<dbReference type="GO" id="GO:0000166">
    <property type="term" value="F:nucleotide binding"/>
    <property type="evidence" value="ECO:0007669"/>
    <property type="project" value="InterPro"/>
</dbReference>
<dbReference type="SUPFAM" id="SSF51735">
    <property type="entry name" value="NAD(P)-binding Rossmann-fold domains"/>
    <property type="match status" value="1"/>
</dbReference>
<proteinExistence type="predicted"/>
<evidence type="ECO:0000259" key="1">
    <source>
        <dbReference type="Pfam" id="PF01408"/>
    </source>
</evidence>
<dbReference type="Gene3D" id="3.40.50.720">
    <property type="entry name" value="NAD(P)-binding Rossmann-like Domain"/>
    <property type="match status" value="1"/>
</dbReference>
<dbReference type="Pfam" id="PF01408">
    <property type="entry name" value="GFO_IDH_MocA"/>
    <property type="match status" value="1"/>
</dbReference>
<accession>A0A1F7K2A6</accession>
<dbReference type="EMBL" id="MGBG01000025">
    <property type="protein sequence ID" value="OGK61961.1"/>
    <property type="molecule type" value="Genomic_DNA"/>
</dbReference>
<feature type="domain" description="GFO/IDH/MocA-like oxidoreductase" evidence="2">
    <location>
        <begin position="132"/>
        <end position="241"/>
    </location>
</feature>
<evidence type="ECO:0000259" key="2">
    <source>
        <dbReference type="Pfam" id="PF22725"/>
    </source>
</evidence>
<gene>
    <name evidence="3" type="ORF">A2209_05010</name>
</gene>
<dbReference type="SUPFAM" id="SSF55347">
    <property type="entry name" value="Glyceraldehyde-3-phosphate dehydrogenase-like, C-terminal domain"/>
    <property type="match status" value="1"/>
</dbReference>
<feature type="domain" description="Gfo/Idh/MocA-like oxidoreductase N-terminal" evidence="1">
    <location>
        <begin position="5"/>
        <end position="124"/>
    </location>
</feature>
<protein>
    <recommendedName>
        <fullName evidence="5">Oxidoreductase</fullName>
    </recommendedName>
</protein>
<dbReference type="AlphaFoldDB" id="A0A1F7K2A6"/>
<evidence type="ECO:0000313" key="3">
    <source>
        <dbReference type="EMBL" id="OGK61961.1"/>
    </source>
</evidence>